<gene>
    <name evidence="3" type="ORF">K444DRAFT_324253</name>
</gene>
<dbReference type="InParanoid" id="A0A2J6TKU4"/>
<evidence type="ECO:0000313" key="4">
    <source>
        <dbReference type="Proteomes" id="UP000235371"/>
    </source>
</evidence>
<feature type="region of interest" description="Disordered" evidence="1">
    <location>
        <begin position="1"/>
        <end position="55"/>
    </location>
</feature>
<evidence type="ECO:0000256" key="2">
    <source>
        <dbReference type="SAM" id="Phobius"/>
    </source>
</evidence>
<dbReference type="Pfam" id="PF01544">
    <property type="entry name" value="CorA"/>
    <property type="match status" value="1"/>
</dbReference>
<accession>A0A2J6TKU4</accession>
<dbReference type="GO" id="GO:0046873">
    <property type="term" value="F:metal ion transmembrane transporter activity"/>
    <property type="evidence" value="ECO:0007669"/>
    <property type="project" value="InterPro"/>
</dbReference>
<dbReference type="GeneID" id="36579985"/>
<dbReference type="GO" id="GO:0016020">
    <property type="term" value="C:membrane"/>
    <property type="evidence" value="ECO:0007669"/>
    <property type="project" value="InterPro"/>
</dbReference>
<dbReference type="AlphaFoldDB" id="A0A2J6TKU4"/>
<dbReference type="OrthoDB" id="3231000at2759"/>
<name>A0A2J6TKU4_9HELO</name>
<sequence length="553" mass="63125">MASQESIHLQDLSTASANPNAPAIAGHEANNSSSKPVVTPTAAVAPRRSSEREGHHDMLEKLLRSKLNSDIHGVERQKLRNFLFHYSSLKGKPGDEIFKEMVQYMRYKDPTEGSSWAESSPKLSSCSTTFSECLEILREELRSGRTESFQFCILSAKLPEATRSEKYSFSDKWPLARNSRLNRMYNAPRDAIFHVIHEEWECHQIWIDAEAPKPFWPNRKITLPSKDTTWKTPPVKDPESLIFKWQRVLPKYHNDLISEKPKNVLIIFDSTVVSEPRDEPSSILKMYKDILDRPLPHDTGCPHSIETQFVRSLYCIFRLMIECTKEFLTDLHKQLSDFTSLGRSDPSASKLHYLTHLEDCRQQSCLELADTLSLLSELWQTHVENNARVDSGMKPWKEEIEKDLTYLGEEMKGVKGKIEGVRVMVKDKLKLRQISRTFILTFVAAVYLPFSFMTSLFAMNVSDPLWPSSNSKASNGTAYTTVDGTNSTSDVFAVSQNETDAIVGAIYDTASHLWTFKEYWYVTASVTFATIFLPMIIGPIFRILSQFLSRHMA</sequence>
<dbReference type="InterPro" id="IPR002523">
    <property type="entry name" value="MgTranspt_CorA/ZnTranspt_ZntB"/>
</dbReference>
<evidence type="ECO:0000256" key="1">
    <source>
        <dbReference type="SAM" id="MobiDB-lite"/>
    </source>
</evidence>
<keyword evidence="2" id="KW-0472">Membrane</keyword>
<organism evidence="3 4">
    <name type="scientific">Hyaloscypha bicolor E</name>
    <dbReference type="NCBI Taxonomy" id="1095630"/>
    <lineage>
        <taxon>Eukaryota</taxon>
        <taxon>Fungi</taxon>
        <taxon>Dikarya</taxon>
        <taxon>Ascomycota</taxon>
        <taxon>Pezizomycotina</taxon>
        <taxon>Leotiomycetes</taxon>
        <taxon>Helotiales</taxon>
        <taxon>Hyaloscyphaceae</taxon>
        <taxon>Hyaloscypha</taxon>
        <taxon>Hyaloscypha bicolor</taxon>
    </lineage>
</organism>
<evidence type="ECO:0000313" key="3">
    <source>
        <dbReference type="EMBL" id="PMD63626.1"/>
    </source>
</evidence>
<keyword evidence="4" id="KW-1185">Reference proteome</keyword>
<keyword evidence="2" id="KW-0812">Transmembrane</keyword>
<proteinExistence type="predicted"/>
<dbReference type="Proteomes" id="UP000235371">
    <property type="component" value="Unassembled WGS sequence"/>
</dbReference>
<dbReference type="EMBL" id="KZ613780">
    <property type="protein sequence ID" value="PMD63626.1"/>
    <property type="molecule type" value="Genomic_DNA"/>
</dbReference>
<feature type="compositionally biased region" description="Polar residues" evidence="1">
    <location>
        <begin position="1"/>
        <end position="19"/>
    </location>
</feature>
<feature type="transmembrane region" description="Helical" evidence="2">
    <location>
        <begin position="519"/>
        <end position="544"/>
    </location>
</feature>
<feature type="transmembrane region" description="Helical" evidence="2">
    <location>
        <begin position="438"/>
        <end position="459"/>
    </location>
</feature>
<reference evidence="3 4" key="1">
    <citation type="submission" date="2016-04" db="EMBL/GenBank/DDBJ databases">
        <title>A degradative enzymes factory behind the ericoid mycorrhizal symbiosis.</title>
        <authorList>
            <consortium name="DOE Joint Genome Institute"/>
            <person name="Martino E."/>
            <person name="Morin E."/>
            <person name="Grelet G."/>
            <person name="Kuo A."/>
            <person name="Kohler A."/>
            <person name="Daghino S."/>
            <person name="Barry K."/>
            <person name="Choi C."/>
            <person name="Cichocki N."/>
            <person name="Clum A."/>
            <person name="Copeland A."/>
            <person name="Hainaut M."/>
            <person name="Haridas S."/>
            <person name="Labutti K."/>
            <person name="Lindquist E."/>
            <person name="Lipzen A."/>
            <person name="Khouja H.-R."/>
            <person name="Murat C."/>
            <person name="Ohm R."/>
            <person name="Olson A."/>
            <person name="Spatafora J."/>
            <person name="Veneault-Fourrey C."/>
            <person name="Henrissat B."/>
            <person name="Grigoriev I."/>
            <person name="Martin F."/>
            <person name="Perotto S."/>
        </authorList>
    </citation>
    <scope>NUCLEOTIDE SEQUENCE [LARGE SCALE GENOMIC DNA]</scope>
    <source>
        <strain evidence="3 4">E</strain>
    </source>
</reference>
<protein>
    <submittedName>
        <fullName evidence="3">Uncharacterized protein</fullName>
    </submittedName>
</protein>
<dbReference type="RefSeq" id="XP_024740530.1">
    <property type="nucleotide sequence ID" value="XM_024871903.1"/>
</dbReference>
<keyword evidence="2" id="KW-1133">Transmembrane helix</keyword>